<feature type="coiled-coil region" evidence="1">
    <location>
        <begin position="222"/>
        <end position="287"/>
    </location>
</feature>
<feature type="region of interest" description="Disordered" evidence="2">
    <location>
        <begin position="137"/>
        <end position="190"/>
    </location>
</feature>
<evidence type="ECO:0000256" key="2">
    <source>
        <dbReference type="SAM" id="MobiDB-lite"/>
    </source>
</evidence>
<reference evidence="6" key="1">
    <citation type="submission" date="2014-03" db="EMBL/GenBank/DDBJ databases">
        <title>The Genome Sequence of Puccinia striiformis f. sp. tritici PST-78.</title>
        <authorList>
            <consortium name="The Broad Institute Genome Sequencing Platform"/>
            <person name="Cuomo C."/>
            <person name="Hulbert S."/>
            <person name="Chen X."/>
            <person name="Walker B."/>
            <person name="Young S.K."/>
            <person name="Zeng Q."/>
            <person name="Gargeya S."/>
            <person name="Fitzgerald M."/>
            <person name="Haas B."/>
            <person name="Abouelleil A."/>
            <person name="Alvarado L."/>
            <person name="Arachchi H.M."/>
            <person name="Berlin A.M."/>
            <person name="Chapman S.B."/>
            <person name="Goldberg J."/>
            <person name="Griggs A."/>
            <person name="Gujja S."/>
            <person name="Hansen M."/>
            <person name="Howarth C."/>
            <person name="Imamovic A."/>
            <person name="Larimer J."/>
            <person name="McCowan C."/>
            <person name="Montmayeur A."/>
            <person name="Murphy C."/>
            <person name="Neiman D."/>
            <person name="Pearson M."/>
            <person name="Priest M."/>
            <person name="Roberts A."/>
            <person name="Saif S."/>
            <person name="Shea T."/>
            <person name="Sisk P."/>
            <person name="Sykes S."/>
            <person name="Wortman J."/>
            <person name="Nusbaum C."/>
            <person name="Birren B."/>
        </authorList>
    </citation>
    <scope>NUCLEOTIDE SEQUENCE [LARGE SCALE GENOMIC DNA]</scope>
    <source>
        <strain evidence="6">race PST-78</strain>
    </source>
</reference>
<dbReference type="STRING" id="1165861.A0A0L0UTQ2"/>
<evidence type="ECO:0000259" key="3">
    <source>
        <dbReference type="Pfam" id="PF13873"/>
    </source>
</evidence>
<keyword evidence="1" id="KW-0175">Coiled coil</keyword>
<evidence type="ECO:0000259" key="4">
    <source>
        <dbReference type="Pfam" id="PF14303"/>
    </source>
</evidence>
<evidence type="ECO:0000313" key="6">
    <source>
        <dbReference type="Proteomes" id="UP000054564"/>
    </source>
</evidence>
<organism evidence="5 6">
    <name type="scientific">Puccinia striiformis f. sp. tritici PST-78</name>
    <dbReference type="NCBI Taxonomy" id="1165861"/>
    <lineage>
        <taxon>Eukaryota</taxon>
        <taxon>Fungi</taxon>
        <taxon>Dikarya</taxon>
        <taxon>Basidiomycota</taxon>
        <taxon>Pucciniomycotina</taxon>
        <taxon>Pucciniomycetes</taxon>
        <taxon>Pucciniales</taxon>
        <taxon>Pucciniaceae</taxon>
        <taxon>Puccinia</taxon>
    </lineage>
</organism>
<feature type="compositionally biased region" description="Polar residues" evidence="2">
    <location>
        <begin position="145"/>
        <end position="158"/>
    </location>
</feature>
<accession>A0A0L0UTQ2</accession>
<dbReference type="AlphaFoldDB" id="A0A0L0UTQ2"/>
<gene>
    <name evidence="5" type="ORF">PSTG_16122</name>
</gene>
<evidence type="ECO:0008006" key="7">
    <source>
        <dbReference type="Google" id="ProtNLM"/>
    </source>
</evidence>
<name>A0A0L0UTQ2_9BASI</name>
<evidence type="ECO:0000256" key="1">
    <source>
        <dbReference type="SAM" id="Coils"/>
    </source>
</evidence>
<dbReference type="Pfam" id="PF13873">
    <property type="entry name" value="Myb_DNA-bind_5"/>
    <property type="match status" value="1"/>
</dbReference>
<dbReference type="OrthoDB" id="2507178at2759"/>
<dbReference type="EMBL" id="AJIL01000257">
    <property type="protein sequence ID" value="KNE90418.1"/>
    <property type="molecule type" value="Genomic_DNA"/>
</dbReference>
<keyword evidence="6" id="KW-1185">Reference proteome</keyword>
<sequence length="288" mass="32876">MRSGNFTPSEDEVLCRAWLETSENILVNNSQTSGTFWDRITEVFNQQSPTGRSLRSLSNRWDMLRKVTMKFSGYYNRIANKPPSGSNPANYVKLAKKAYYDNIHKMFTLDHAWEIVCWHEKWKSSVVREPKRAVGLDVLDEEETNPTPSAGPNTSVADASQAPEPVTSDAPPPSGHDMESRPMGIKQAKRKAVDDVLAERKIMILEKNVAEGEKRGSAFACADELQEQSNKISQMEANLKRDSMEVAIMEKDITSLTDEYSKEYFLKRKKKIILKMMEEERQEEENQC</sequence>
<evidence type="ECO:0000313" key="5">
    <source>
        <dbReference type="EMBL" id="KNE90418.1"/>
    </source>
</evidence>
<feature type="domain" description="Myb/SANT-like DNA-binding" evidence="3">
    <location>
        <begin position="2"/>
        <end position="67"/>
    </location>
</feature>
<dbReference type="PANTHER" id="PTHR45023">
    <property type="match status" value="1"/>
</dbReference>
<dbReference type="Pfam" id="PF14303">
    <property type="entry name" value="NAM-associated"/>
    <property type="match status" value="1"/>
</dbReference>
<dbReference type="InterPro" id="IPR028002">
    <property type="entry name" value="Myb_DNA-bind_5"/>
</dbReference>
<dbReference type="PANTHER" id="PTHR45023:SF4">
    <property type="entry name" value="GLYCINE-RICH PROTEIN-RELATED"/>
    <property type="match status" value="1"/>
</dbReference>
<comment type="caution">
    <text evidence="5">The sequence shown here is derived from an EMBL/GenBank/DDBJ whole genome shotgun (WGS) entry which is preliminary data.</text>
</comment>
<dbReference type="Proteomes" id="UP000054564">
    <property type="component" value="Unassembled WGS sequence"/>
</dbReference>
<dbReference type="InterPro" id="IPR029466">
    <property type="entry name" value="NAM-associated_C"/>
</dbReference>
<proteinExistence type="predicted"/>
<feature type="domain" description="No apical meristem-associated C-terminal" evidence="4">
    <location>
        <begin position="105"/>
        <end position="272"/>
    </location>
</feature>
<protein>
    <recommendedName>
        <fullName evidence="7">No apical meristem-associated C-terminal domain-containing protein</fullName>
    </recommendedName>
</protein>